<feature type="region of interest" description="Disordered" evidence="1">
    <location>
        <begin position="30"/>
        <end position="50"/>
    </location>
</feature>
<reference evidence="3" key="1">
    <citation type="submission" date="2016-09" db="EMBL/GenBank/DDBJ databases">
        <authorList>
            <person name="Jeantristanb JTB J.-T."/>
            <person name="Ricardo R."/>
        </authorList>
    </citation>
    <scope>NUCLEOTIDE SEQUENCE [LARGE SCALE GENOMIC DNA]</scope>
</reference>
<dbReference type="Proteomes" id="UP000198372">
    <property type="component" value="Unassembled WGS sequence"/>
</dbReference>
<proteinExistence type="predicted"/>
<evidence type="ECO:0000313" key="3">
    <source>
        <dbReference type="Proteomes" id="UP000198372"/>
    </source>
</evidence>
<feature type="compositionally biased region" description="Basic and acidic residues" evidence="1">
    <location>
        <begin position="33"/>
        <end position="44"/>
    </location>
</feature>
<organism evidence="2 3">
    <name type="scientific">Microbotryum intermedium</name>
    <dbReference type="NCBI Taxonomy" id="269621"/>
    <lineage>
        <taxon>Eukaryota</taxon>
        <taxon>Fungi</taxon>
        <taxon>Dikarya</taxon>
        <taxon>Basidiomycota</taxon>
        <taxon>Pucciniomycotina</taxon>
        <taxon>Microbotryomycetes</taxon>
        <taxon>Microbotryales</taxon>
        <taxon>Microbotryaceae</taxon>
        <taxon>Microbotryum</taxon>
    </lineage>
</organism>
<dbReference type="AlphaFoldDB" id="A0A238FAN4"/>
<accession>A0A238FAN4</accession>
<gene>
    <name evidence="2" type="ORF">BQ2448_1964</name>
</gene>
<evidence type="ECO:0000313" key="2">
    <source>
        <dbReference type="EMBL" id="SCV68944.1"/>
    </source>
</evidence>
<dbReference type="EMBL" id="FMSP01000004">
    <property type="protein sequence ID" value="SCV68944.1"/>
    <property type="molecule type" value="Genomic_DNA"/>
</dbReference>
<protein>
    <submittedName>
        <fullName evidence="2">BQ2448_1964 protein</fullName>
    </submittedName>
</protein>
<sequence>MPYEFAAPTTFQDLLTLSFLSRAYPVVNRKKTERPPPDAIRRFPGETGPSQPLMCASHDSDLVDRVISSFERDLGNCQIPLDTSLPKRTTEYLNTDFIRECKTIKDAQGGLGHLRSLKCSCVNSIIKEIRGPKQAIKDANSQIHLGQRGSERNLVVGNLSGAKTANKLLDSYQDSLVINGVVWPALGSQKPIEMRIINISGPLDRRLCGSSAIAAKLPGMKPRGRFAIIYGAPYFVLAQLVVVDGFAFLLISDLHTSTSGRDSSAATTKPLLAVLTSLFPDIFLRLRSYIRNARVERSLRSTWNPSVSDVTSTSGSLSHEAVPFICKNKVSWKERQAVEEVCAAPDPASSKLGLSLTFGSASDQVVVKLKHLPNTQASRSECGVPRMPARFMSVKRSRLVAAKVELECGKTAPEGTTSRLNLLKQHLPSHLREWDSEADREAAMTWIARMSNSITTPGLAAEPNASTSRGTQAPYMVKVVPSESASVIVVEYFVYTQIVPTHSPIAQSFFAKLHGLYRSGADGHAYLTSCTIYEIVEADGLYQPDEQPIESIVRRADGRLCAVDWIEAKLKSPEGAH</sequence>
<evidence type="ECO:0000256" key="1">
    <source>
        <dbReference type="SAM" id="MobiDB-lite"/>
    </source>
</evidence>
<name>A0A238FAN4_9BASI</name>
<keyword evidence="3" id="KW-1185">Reference proteome</keyword>